<keyword evidence="5" id="KW-0677">Repeat</keyword>
<protein>
    <submittedName>
        <fullName evidence="8">BOP1NT domain-containing protein</fullName>
    </submittedName>
</protein>
<keyword evidence="2" id="KW-0690">Ribosome biogenesis</keyword>
<proteinExistence type="predicted"/>
<organism evidence="8">
    <name type="scientific">Anopheles funestus</name>
    <name type="common">African malaria mosquito</name>
    <dbReference type="NCBI Taxonomy" id="62324"/>
    <lineage>
        <taxon>Eukaryota</taxon>
        <taxon>Metazoa</taxon>
        <taxon>Ecdysozoa</taxon>
        <taxon>Arthropoda</taxon>
        <taxon>Hexapoda</taxon>
        <taxon>Insecta</taxon>
        <taxon>Pterygota</taxon>
        <taxon>Neoptera</taxon>
        <taxon>Endopterygota</taxon>
        <taxon>Diptera</taxon>
        <taxon>Nematocera</taxon>
        <taxon>Culicoidea</taxon>
        <taxon>Culicidae</taxon>
        <taxon>Anophelinae</taxon>
        <taxon>Anopheles</taxon>
    </lineage>
</organism>
<dbReference type="GO" id="GO:0043021">
    <property type="term" value="F:ribonucleoprotein complex binding"/>
    <property type="evidence" value="ECO:0007669"/>
    <property type="project" value="TreeGrafter"/>
</dbReference>
<dbReference type="VEuPathDB" id="VectorBase:AFUN018522"/>
<dbReference type="InterPro" id="IPR012953">
    <property type="entry name" value="BOP1_N_dom"/>
</dbReference>
<dbReference type="InterPro" id="IPR028598">
    <property type="entry name" value="BOP1/Erb1"/>
</dbReference>
<evidence type="ECO:0000313" key="8">
    <source>
        <dbReference type="EnsemblMetazoa" id="AFUN018522-PA"/>
    </source>
</evidence>
<keyword evidence="3" id="KW-0698">rRNA processing</keyword>
<reference evidence="8" key="1">
    <citation type="submission" date="2020-05" db="UniProtKB">
        <authorList>
            <consortium name="EnsemblMetazoa"/>
        </authorList>
    </citation>
    <scope>IDENTIFICATION</scope>
    <source>
        <strain evidence="8">FUMOZ</strain>
    </source>
</reference>
<comment type="subcellular location">
    <subcellularLocation>
        <location evidence="1">Nucleus</location>
        <location evidence="1">Nucleolus</location>
    </subcellularLocation>
</comment>
<dbReference type="PANTHER" id="PTHR17605:SF0">
    <property type="entry name" value="RIBOSOME BIOGENESIS PROTEIN BOP1"/>
    <property type="match status" value="1"/>
</dbReference>
<dbReference type="GO" id="GO:0070545">
    <property type="term" value="C:PeBoW complex"/>
    <property type="evidence" value="ECO:0007669"/>
    <property type="project" value="TreeGrafter"/>
</dbReference>
<name>A0A4Y0BDW8_ANOFN</name>
<evidence type="ECO:0000256" key="6">
    <source>
        <dbReference type="ARBA" id="ARBA00023242"/>
    </source>
</evidence>
<evidence type="ECO:0000256" key="1">
    <source>
        <dbReference type="ARBA" id="ARBA00004604"/>
    </source>
</evidence>
<evidence type="ECO:0000259" key="7">
    <source>
        <dbReference type="Pfam" id="PF08145"/>
    </source>
</evidence>
<dbReference type="PANTHER" id="PTHR17605">
    <property type="entry name" value="RIBOSOME BIOGENESIS PROTEIN BOP1 BLOCK OF PROLIFERATION 1 PROTEIN"/>
    <property type="match status" value="1"/>
</dbReference>
<accession>A0A4Y0BDW8</accession>
<evidence type="ECO:0000256" key="3">
    <source>
        <dbReference type="ARBA" id="ARBA00022552"/>
    </source>
</evidence>
<dbReference type="GO" id="GO:0030687">
    <property type="term" value="C:preribosome, large subunit precursor"/>
    <property type="evidence" value="ECO:0007669"/>
    <property type="project" value="TreeGrafter"/>
</dbReference>
<dbReference type="AlphaFoldDB" id="A0A4Y0BDW8"/>
<dbReference type="VEuPathDB" id="VectorBase:AFUN2_011507"/>
<keyword evidence="4" id="KW-0853">WD repeat</keyword>
<keyword evidence="6" id="KW-0539">Nucleus</keyword>
<dbReference type="GO" id="GO:0000463">
    <property type="term" value="P:maturation of LSU-rRNA from tricistronic rRNA transcript (SSU-rRNA, 5.8S rRNA, LSU-rRNA)"/>
    <property type="evidence" value="ECO:0007669"/>
    <property type="project" value="TreeGrafter"/>
</dbReference>
<evidence type="ECO:0000256" key="5">
    <source>
        <dbReference type="ARBA" id="ARBA00022737"/>
    </source>
</evidence>
<sequence>MGWMKTFAEKRRLEAIRRAPKFYMLWRTDHGTEEMRRIHDHVVAPKRPLPGHAESYNPPPEYLFDEKELDQWKKARQGTVEAEASIRAEEVQQLARSAGPMSDLLRNGFCAVWICNCVRVGNVRALSLVRNIYTEVTIARAICQPFPTLQNLIYKGHTNMIRCISVERRVNTW</sequence>
<evidence type="ECO:0000256" key="4">
    <source>
        <dbReference type="ARBA" id="ARBA00022574"/>
    </source>
</evidence>
<dbReference type="STRING" id="62324.A0A4Y0BDW8"/>
<dbReference type="EnsemblMetazoa" id="AFUN018522-RA">
    <property type="protein sequence ID" value="AFUN018522-PA"/>
    <property type="gene ID" value="AFUN018522"/>
</dbReference>
<feature type="domain" description="BOP1 N-terminal" evidence="7">
    <location>
        <begin position="2"/>
        <end position="78"/>
    </location>
</feature>
<evidence type="ECO:0000256" key="2">
    <source>
        <dbReference type="ARBA" id="ARBA00022517"/>
    </source>
</evidence>
<dbReference type="Pfam" id="PF08145">
    <property type="entry name" value="BOP1NT"/>
    <property type="match status" value="1"/>
</dbReference>